<gene>
    <name evidence="1" type="ORF">V1479_08770</name>
</gene>
<protein>
    <submittedName>
        <fullName evidence="1">Uncharacterized protein</fullName>
    </submittedName>
</protein>
<sequence length="65" mass="7133">MKLHQRGVDLLLNVQSALEHLDALPAHEVRNLLIETEIVLRDLLARDRPVQQASEKASQPGAAGS</sequence>
<accession>A0ABV3WRW6</accession>
<dbReference type="Proteomes" id="UP001559025">
    <property type="component" value="Unassembled WGS sequence"/>
</dbReference>
<dbReference type="EMBL" id="JAZHFV010000002">
    <property type="protein sequence ID" value="MEX4007395.1"/>
    <property type="molecule type" value="Genomic_DNA"/>
</dbReference>
<organism evidence="1 2">
    <name type="scientific">Neoaquamicrobium sediminum</name>
    <dbReference type="NCBI Taxonomy" id="1849104"/>
    <lineage>
        <taxon>Bacteria</taxon>
        <taxon>Pseudomonadati</taxon>
        <taxon>Pseudomonadota</taxon>
        <taxon>Alphaproteobacteria</taxon>
        <taxon>Hyphomicrobiales</taxon>
        <taxon>Phyllobacteriaceae</taxon>
        <taxon>Neoaquamicrobium</taxon>
    </lineage>
</organism>
<proteinExistence type="predicted"/>
<name>A0ABV3WRW6_9HYPH</name>
<evidence type="ECO:0000313" key="2">
    <source>
        <dbReference type="Proteomes" id="UP001559025"/>
    </source>
</evidence>
<dbReference type="RefSeq" id="WP_368802570.1">
    <property type="nucleotide sequence ID" value="NZ_CBDDTD010000001.1"/>
</dbReference>
<reference evidence="1 2" key="1">
    <citation type="submission" date="2024-01" db="EMBL/GenBank/DDBJ databases">
        <title>New evidence supports the origin of RcGTA from prophage.</title>
        <authorList>
            <person name="Xu Y."/>
            <person name="Liu B."/>
            <person name="Chen F."/>
        </authorList>
    </citation>
    <scope>NUCLEOTIDE SEQUENCE [LARGE SCALE GENOMIC DNA]</scope>
    <source>
        <strain evidence="1 2">CBW1107-2</strain>
    </source>
</reference>
<comment type="caution">
    <text evidence="1">The sequence shown here is derived from an EMBL/GenBank/DDBJ whole genome shotgun (WGS) entry which is preliminary data.</text>
</comment>
<keyword evidence="2" id="KW-1185">Reference proteome</keyword>
<evidence type="ECO:0000313" key="1">
    <source>
        <dbReference type="EMBL" id="MEX4007395.1"/>
    </source>
</evidence>